<evidence type="ECO:0008006" key="3">
    <source>
        <dbReference type="Google" id="ProtNLM"/>
    </source>
</evidence>
<dbReference type="Proteomes" id="UP001546774">
    <property type="component" value="Unassembled WGS sequence"/>
</dbReference>
<accession>A0ABV1H593</accession>
<sequence>MTAVSKELLAEIKNDIDITWEDAAGDEKLSGCILRGMNRINDLCGTQFDYSTETGDSQAKDLLLNYVIYARAGALDDFMKNYQADINALQIAQEVKRYAQQQAEESGTV</sequence>
<comment type="caution">
    <text evidence="1">The sequence shown here is derived from an EMBL/GenBank/DDBJ whole genome shotgun (WGS) entry which is preliminary data.</text>
</comment>
<evidence type="ECO:0000313" key="2">
    <source>
        <dbReference type="Proteomes" id="UP001546774"/>
    </source>
</evidence>
<name>A0ABV1H593_9FIRM</name>
<proteinExistence type="predicted"/>
<gene>
    <name evidence="1" type="ORF">WMO37_07555</name>
</gene>
<keyword evidence="2" id="KW-1185">Reference proteome</keyword>
<organism evidence="1 2">
    <name type="scientific">Lachnospira intestinalis</name>
    <dbReference type="NCBI Taxonomy" id="3133158"/>
    <lineage>
        <taxon>Bacteria</taxon>
        <taxon>Bacillati</taxon>
        <taxon>Bacillota</taxon>
        <taxon>Clostridia</taxon>
        <taxon>Lachnospirales</taxon>
        <taxon>Lachnospiraceae</taxon>
        <taxon>Lachnospira</taxon>
    </lineage>
</organism>
<protein>
    <recommendedName>
        <fullName evidence="3">Phage gp6-like head-tail connector protein</fullName>
    </recommendedName>
</protein>
<reference evidence="1" key="1">
    <citation type="submission" date="2024-03" db="EMBL/GenBank/DDBJ databases">
        <title>Human intestinal bacterial collection.</title>
        <authorList>
            <person name="Pauvert C."/>
            <person name="Hitch T.C.A."/>
            <person name="Clavel T."/>
        </authorList>
    </citation>
    <scope>NUCLEOTIDE SEQUENCE [LARGE SCALE GENOMIC DNA]</scope>
    <source>
        <strain evidence="1">CLA-AA-H89B</strain>
    </source>
</reference>
<evidence type="ECO:0000313" key="1">
    <source>
        <dbReference type="EMBL" id="MEQ2554874.1"/>
    </source>
</evidence>
<dbReference type="EMBL" id="JBBMFS010000005">
    <property type="protein sequence ID" value="MEQ2554874.1"/>
    <property type="molecule type" value="Genomic_DNA"/>
</dbReference>